<evidence type="ECO:0000256" key="1">
    <source>
        <dbReference type="SAM" id="Phobius"/>
    </source>
</evidence>
<feature type="transmembrane region" description="Helical" evidence="1">
    <location>
        <begin position="45"/>
        <end position="64"/>
    </location>
</feature>
<keyword evidence="4" id="KW-1185">Reference proteome</keyword>
<dbReference type="InterPro" id="IPR012373">
    <property type="entry name" value="Ferrdict_sens_TM"/>
</dbReference>
<reference evidence="3 4" key="1">
    <citation type="submission" date="2016-10" db="EMBL/GenBank/DDBJ databases">
        <authorList>
            <person name="Varghese N."/>
            <person name="Submissions S."/>
        </authorList>
    </citation>
    <scope>NUCLEOTIDE SEQUENCE [LARGE SCALE GENOMIC DNA]</scope>
    <source>
        <strain evidence="3 4">DSM 29073</strain>
    </source>
</reference>
<dbReference type="Proteomes" id="UP000236725">
    <property type="component" value="Unassembled WGS sequence"/>
</dbReference>
<protein>
    <submittedName>
        <fullName evidence="3">FecR family protein</fullName>
    </submittedName>
</protein>
<dbReference type="AlphaFoldDB" id="A0A8G2BVV9"/>
<evidence type="ECO:0000313" key="3">
    <source>
        <dbReference type="EMBL" id="SEF79314.1"/>
    </source>
</evidence>
<evidence type="ECO:0000259" key="2">
    <source>
        <dbReference type="Pfam" id="PF04773"/>
    </source>
</evidence>
<dbReference type="PANTHER" id="PTHR30273">
    <property type="entry name" value="PERIPLASMIC SIGNAL SENSOR AND SIGMA FACTOR ACTIVATOR FECR-RELATED"/>
    <property type="match status" value="1"/>
</dbReference>
<keyword evidence="1" id="KW-0812">Transmembrane</keyword>
<dbReference type="GO" id="GO:0016989">
    <property type="term" value="F:sigma factor antagonist activity"/>
    <property type="evidence" value="ECO:0007669"/>
    <property type="project" value="TreeGrafter"/>
</dbReference>
<dbReference type="InterPro" id="IPR006860">
    <property type="entry name" value="FecR"/>
</dbReference>
<comment type="caution">
    <text evidence="3">The sequence shown here is derived from an EMBL/GenBank/DDBJ whole genome shotgun (WGS) entry which is preliminary data.</text>
</comment>
<dbReference type="PANTHER" id="PTHR30273:SF2">
    <property type="entry name" value="PROTEIN FECR"/>
    <property type="match status" value="1"/>
</dbReference>
<organism evidence="3 4">
    <name type="scientific">Parabacteroides chinchillae</name>
    <dbReference type="NCBI Taxonomy" id="871327"/>
    <lineage>
        <taxon>Bacteria</taxon>
        <taxon>Pseudomonadati</taxon>
        <taxon>Bacteroidota</taxon>
        <taxon>Bacteroidia</taxon>
        <taxon>Bacteroidales</taxon>
        <taxon>Tannerellaceae</taxon>
        <taxon>Parabacteroides</taxon>
    </lineage>
</organism>
<dbReference type="PIRSF" id="PIRSF018266">
    <property type="entry name" value="FecR"/>
    <property type="match status" value="1"/>
</dbReference>
<accession>A0A8G2BVV9</accession>
<dbReference type="RefSeq" id="WP_103983076.1">
    <property type="nucleotide sequence ID" value="NZ_FNVS01000007.1"/>
</dbReference>
<evidence type="ECO:0000313" key="4">
    <source>
        <dbReference type="Proteomes" id="UP000236725"/>
    </source>
</evidence>
<keyword evidence="1" id="KW-1133">Transmembrane helix</keyword>
<keyword evidence="1" id="KW-0472">Membrane</keyword>
<feature type="domain" description="FecR protein" evidence="2">
    <location>
        <begin position="90"/>
        <end position="172"/>
    </location>
</feature>
<name>A0A8G2BVV9_9BACT</name>
<dbReference type="Pfam" id="PF04773">
    <property type="entry name" value="FecR"/>
    <property type="match status" value="1"/>
</dbReference>
<sequence>MKQQTNKNISKTDKAWNQLYSRLQQDGLLTDTAGKKRSVIFSVRNTGWAAAILLLFISATVALLTNRPVSPEPALFTLQNKQDATVLVKTLEDGSVIYLADNSQIQYPEHFATDKRTVSLKGNALFNVSGNKERPFLIETEDMQIEVIGTAFNVKNSNNKLFELSVQHGTVKVTYRQNNESVFVNAGETATLLSRRLQISKTQDLGQFARYTKQMQFKDERLADILQVVNQANPGISIETTPSMKEHRLTVRFINNSPEEIAQLICAALNLKYTREKNIVFISEP</sequence>
<proteinExistence type="predicted"/>
<dbReference type="Gene3D" id="3.55.50.30">
    <property type="match status" value="1"/>
</dbReference>
<dbReference type="EMBL" id="FNVS01000007">
    <property type="protein sequence ID" value="SEF79314.1"/>
    <property type="molecule type" value="Genomic_DNA"/>
</dbReference>
<dbReference type="Gene3D" id="2.60.120.1440">
    <property type="match status" value="1"/>
</dbReference>
<gene>
    <name evidence="3" type="ORF">SAMN05444001_10718</name>
</gene>